<organism evidence="1 2">
    <name type="scientific">Linum tenue</name>
    <dbReference type="NCBI Taxonomy" id="586396"/>
    <lineage>
        <taxon>Eukaryota</taxon>
        <taxon>Viridiplantae</taxon>
        <taxon>Streptophyta</taxon>
        <taxon>Embryophyta</taxon>
        <taxon>Tracheophyta</taxon>
        <taxon>Spermatophyta</taxon>
        <taxon>Magnoliopsida</taxon>
        <taxon>eudicotyledons</taxon>
        <taxon>Gunneridae</taxon>
        <taxon>Pentapetalae</taxon>
        <taxon>rosids</taxon>
        <taxon>fabids</taxon>
        <taxon>Malpighiales</taxon>
        <taxon>Linaceae</taxon>
        <taxon>Linum</taxon>
    </lineage>
</organism>
<protein>
    <submittedName>
        <fullName evidence="1">Uncharacterized protein</fullName>
    </submittedName>
</protein>
<name>A0AAV0NQT8_9ROSI</name>
<evidence type="ECO:0000313" key="2">
    <source>
        <dbReference type="Proteomes" id="UP001154282"/>
    </source>
</evidence>
<dbReference type="AlphaFoldDB" id="A0AAV0NQT8"/>
<gene>
    <name evidence="1" type="ORF">LITE_LOCUS34721</name>
</gene>
<feature type="non-terminal residue" evidence="1">
    <location>
        <position position="120"/>
    </location>
</feature>
<evidence type="ECO:0000313" key="1">
    <source>
        <dbReference type="EMBL" id="CAI0460975.1"/>
    </source>
</evidence>
<comment type="caution">
    <text evidence="1">The sequence shown here is derived from an EMBL/GenBank/DDBJ whole genome shotgun (WGS) entry which is preliminary data.</text>
</comment>
<keyword evidence="2" id="KW-1185">Reference proteome</keyword>
<accession>A0AAV0NQT8</accession>
<proteinExistence type="predicted"/>
<sequence length="120" mass="13178">MVVGGNCIVFAPGFAIETVVAFLESIGKETCRVLAIEVYVTEHGLRTVRAGIVDLVGIRASKQLQCITTLVFRVQWPFALRRQDSVVHILKAHIAGCTNSNYHVPLLSKLLLIFTSKSIV</sequence>
<reference evidence="1" key="1">
    <citation type="submission" date="2022-08" db="EMBL/GenBank/DDBJ databases">
        <authorList>
            <person name="Gutierrez-Valencia J."/>
        </authorList>
    </citation>
    <scope>NUCLEOTIDE SEQUENCE</scope>
</reference>
<dbReference type="EMBL" id="CAMGYJ010000008">
    <property type="protein sequence ID" value="CAI0460975.1"/>
    <property type="molecule type" value="Genomic_DNA"/>
</dbReference>
<dbReference type="Proteomes" id="UP001154282">
    <property type="component" value="Unassembled WGS sequence"/>
</dbReference>